<dbReference type="RefSeq" id="XP_024778509.1">
    <property type="nucleotide sequence ID" value="XM_024914066.1"/>
</dbReference>
<dbReference type="GeneID" id="36622631"/>
<dbReference type="AlphaFoldDB" id="A0A2T4AP30"/>
<organism evidence="1 2">
    <name type="scientific">Trichoderma harzianum CBS 226.95</name>
    <dbReference type="NCBI Taxonomy" id="983964"/>
    <lineage>
        <taxon>Eukaryota</taxon>
        <taxon>Fungi</taxon>
        <taxon>Dikarya</taxon>
        <taxon>Ascomycota</taxon>
        <taxon>Pezizomycotina</taxon>
        <taxon>Sordariomycetes</taxon>
        <taxon>Hypocreomycetidae</taxon>
        <taxon>Hypocreales</taxon>
        <taxon>Hypocreaceae</taxon>
        <taxon>Trichoderma</taxon>
    </lineage>
</organism>
<name>A0A2T4AP30_TRIHA</name>
<protein>
    <submittedName>
        <fullName evidence="1">Uncharacterized protein</fullName>
    </submittedName>
</protein>
<evidence type="ECO:0000313" key="1">
    <source>
        <dbReference type="EMBL" id="PTB58832.1"/>
    </source>
</evidence>
<dbReference type="Proteomes" id="UP000241690">
    <property type="component" value="Unassembled WGS sequence"/>
</dbReference>
<proteinExistence type="predicted"/>
<reference evidence="1 2" key="1">
    <citation type="submission" date="2016-07" db="EMBL/GenBank/DDBJ databases">
        <title>Multiple horizontal gene transfer events from other fungi enriched the ability of initially mycotrophic Trichoderma (Ascomycota) to feed on dead plant biomass.</title>
        <authorList>
            <consortium name="DOE Joint Genome Institute"/>
            <person name="Aerts A."/>
            <person name="Atanasova L."/>
            <person name="Chenthamara K."/>
            <person name="Zhang J."/>
            <person name="Grujic M."/>
            <person name="Henrissat B."/>
            <person name="Kuo A."/>
            <person name="Salamov A."/>
            <person name="Lipzen A."/>
            <person name="Labutti K."/>
            <person name="Barry K."/>
            <person name="Miao Y."/>
            <person name="Rahimi M.J."/>
            <person name="Shen Q."/>
            <person name="Grigoriev I.V."/>
            <person name="Kubicek C.P."/>
            <person name="Druzhinina I.S."/>
        </authorList>
    </citation>
    <scope>NUCLEOTIDE SEQUENCE [LARGE SCALE GENOMIC DNA]</scope>
    <source>
        <strain evidence="1 2">CBS 226.95</strain>
    </source>
</reference>
<dbReference type="EMBL" id="KZ679676">
    <property type="protein sequence ID" value="PTB58832.1"/>
    <property type="molecule type" value="Genomic_DNA"/>
</dbReference>
<keyword evidence="2" id="KW-1185">Reference proteome</keyword>
<evidence type="ECO:0000313" key="2">
    <source>
        <dbReference type="Proteomes" id="UP000241690"/>
    </source>
</evidence>
<sequence>MGFFFTPPCRWIAGLTVSTLFCRRLFFMPCPPTRTLSKSLLLSMLLCTATCATNLIVLRAKVHALCNFCFHARINWAKKEDVTEPPRACGAGNPETGAGVATTQAVRRDQGGFESGLQVGLAMKPRH</sequence>
<gene>
    <name evidence="1" type="ORF">M431DRAFT_287628</name>
</gene>
<accession>A0A2T4AP30</accession>